<comment type="caution">
    <text evidence="6">The sequence shown here is derived from an EMBL/GenBank/DDBJ whole genome shotgun (WGS) entry which is preliminary data.</text>
</comment>
<dbReference type="EMBL" id="NQNY01000011">
    <property type="protein sequence ID" value="PAK21178.1"/>
    <property type="molecule type" value="Genomic_DNA"/>
</dbReference>
<dbReference type="PIRSF" id="PIRSF006060">
    <property type="entry name" value="AA_transporter"/>
    <property type="match status" value="1"/>
</dbReference>
<evidence type="ECO:0000256" key="3">
    <source>
        <dbReference type="ARBA" id="ARBA00022989"/>
    </source>
</evidence>
<evidence type="ECO:0000313" key="7">
    <source>
        <dbReference type="Proteomes" id="UP000216943"/>
    </source>
</evidence>
<feature type="transmembrane region" description="Helical" evidence="5">
    <location>
        <begin position="278"/>
        <end position="295"/>
    </location>
</feature>
<organism evidence="6 7">
    <name type="scientific">Mycoplasmopsis agassizii</name>
    <dbReference type="NCBI Taxonomy" id="33922"/>
    <lineage>
        <taxon>Bacteria</taxon>
        <taxon>Bacillati</taxon>
        <taxon>Mycoplasmatota</taxon>
        <taxon>Mycoplasmoidales</taxon>
        <taxon>Metamycoplasmataceae</taxon>
        <taxon>Mycoplasmopsis</taxon>
    </lineage>
</organism>
<dbReference type="Pfam" id="PF13520">
    <property type="entry name" value="AA_permease_2"/>
    <property type="match status" value="1"/>
</dbReference>
<feature type="transmembrane region" description="Helical" evidence="5">
    <location>
        <begin position="200"/>
        <end position="217"/>
    </location>
</feature>
<feature type="transmembrane region" description="Helical" evidence="5">
    <location>
        <begin position="453"/>
        <end position="472"/>
    </location>
</feature>
<reference evidence="7" key="1">
    <citation type="submission" date="2017-08" db="EMBL/GenBank/DDBJ databases">
        <authorList>
            <person name="Alvarez-Ponce D."/>
            <person name="Weitzman C.L."/>
            <person name="Tillett R.L."/>
            <person name="Sandmeier F.C."/>
            <person name="Tracy C.R."/>
        </authorList>
    </citation>
    <scope>NUCLEOTIDE SEQUENCE [LARGE SCALE GENOMIC DNA]</scope>
    <source>
        <strain evidence="7">723</strain>
    </source>
</reference>
<sequence>MQKIKQISYMSALIIIIGSTIGAGIFFKNRNIARYAQGDLGFIIASWIIAAVGVIFLALALIEVSSVSRDDKGFLAWIKKFNYRFFSRYTSSYMLLISLPLQFLTLPLFVVQTLQDAGGFQLNGWFVALIALGIFSWLSFMNFYSLRAGETLAWFFTFLKYIPLVVAPIIAYVASGNAAFSNQIPLANRGSLPSGSLSSYSRWLGLLAAMPSIIFVYDGFYTTTSLRSNLNNKNSLGWLMVIAIVIVTATYLFLTIAFGIGTSSGTIGGIYEGAVPNWVVITMNVLVSMSILGLINNQVMSLPRIYRVSLEEKEFYFLKWFHDLFKFKSTRNSAFAFFITIVLSYFAVCVPIGLYALTSSSGADYGQLAANLYDIADLITGFSSLVIFFWLAWALVGALRNRWTNKVEVKKNKFFIPTAIIGSIFVFLSVGYFTLEAIVNMFATDGSDQVNAIIKFVFFVFTLVAPLIVVLIENENKKFWAWNQEKPTFSLKTIFNKKIVAK</sequence>
<feature type="transmembrane region" description="Helical" evidence="5">
    <location>
        <begin position="378"/>
        <end position="399"/>
    </location>
</feature>
<dbReference type="PANTHER" id="PTHR11785:SF512">
    <property type="entry name" value="SOBREMESA, ISOFORM B"/>
    <property type="match status" value="1"/>
</dbReference>
<feature type="transmembrane region" description="Helical" evidence="5">
    <location>
        <begin position="414"/>
        <end position="433"/>
    </location>
</feature>
<feature type="transmembrane region" description="Helical" evidence="5">
    <location>
        <begin position="40"/>
        <end position="62"/>
    </location>
</feature>
<keyword evidence="3 5" id="KW-1133">Transmembrane helix</keyword>
<keyword evidence="4 5" id="KW-0472">Membrane</keyword>
<proteinExistence type="predicted"/>
<gene>
    <name evidence="6" type="ORF">CJJ23_03495</name>
</gene>
<dbReference type="InterPro" id="IPR050598">
    <property type="entry name" value="AminoAcid_Transporter"/>
</dbReference>
<keyword evidence="2 5" id="KW-0812">Transmembrane</keyword>
<feature type="transmembrane region" description="Helical" evidence="5">
    <location>
        <begin position="334"/>
        <end position="358"/>
    </location>
</feature>
<dbReference type="InterPro" id="IPR002293">
    <property type="entry name" value="AA/rel_permease1"/>
</dbReference>
<evidence type="ECO:0008006" key="8">
    <source>
        <dbReference type="Google" id="ProtNLM"/>
    </source>
</evidence>
<evidence type="ECO:0000256" key="1">
    <source>
        <dbReference type="ARBA" id="ARBA00004141"/>
    </source>
</evidence>
<feature type="transmembrane region" description="Helical" evidence="5">
    <location>
        <begin position="124"/>
        <end position="146"/>
    </location>
</feature>
<feature type="transmembrane region" description="Helical" evidence="5">
    <location>
        <begin position="93"/>
        <end position="112"/>
    </location>
</feature>
<evidence type="ECO:0000256" key="5">
    <source>
        <dbReference type="SAM" id="Phobius"/>
    </source>
</evidence>
<dbReference type="OrthoDB" id="396925at2"/>
<evidence type="ECO:0000256" key="4">
    <source>
        <dbReference type="ARBA" id="ARBA00023136"/>
    </source>
</evidence>
<name>A0A269TJU3_9BACT</name>
<dbReference type="Gene3D" id="1.20.1740.10">
    <property type="entry name" value="Amino acid/polyamine transporter I"/>
    <property type="match status" value="1"/>
</dbReference>
<dbReference type="AlphaFoldDB" id="A0A269TJU3"/>
<dbReference type="Proteomes" id="UP000216943">
    <property type="component" value="Unassembled WGS sequence"/>
</dbReference>
<evidence type="ECO:0000256" key="2">
    <source>
        <dbReference type="ARBA" id="ARBA00022692"/>
    </source>
</evidence>
<feature type="transmembrane region" description="Helical" evidence="5">
    <location>
        <begin position="7"/>
        <end position="28"/>
    </location>
</feature>
<dbReference type="GO" id="GO:0015179">
    <property type="term" value="F:L-amino acid transmembrane transporter activity"/>
    <property type="evidence" value="ECO:0007669"/>
    <property type="project" value="TreeGrafter"/>
</dbReference>
<protein>
    <recommendedName>
        <fullName evidence="8">Amino acid permease</fullName>
    </recommendedName>
</protein>
<comment type="subcellular location">
    <subcellularLocation>
        <location evidence="1">Membrane</location>
        <topology evidence="1">Multi-pass membrane protein</topology>
    </subcellularLocation>
</comment>
<feature type="transmembrane region" description="Helical" evidence="5">
    <location>
        <begin position="158"/>
        <end position="180"/>
    </location>
</feature>
<accession>A0A269TJU3</accession>
<dbReference type="PANTHER" id="PTHR11785">
    <property type="entry name" value="AMINO ACID TRANSPORTER"/>
    <property type="match status" value="1"/>
</dbReference>
<dbReference type="GO" id="GO:0016020">
    <property type="term" value="C:membrane"/>
    <property type="evidence" value="ECO:0007669"/>
    <property type="project" value="UniProtKB-SubCell"/>
</dbReference>
<feature type="transmembrane region" description="Helical" evidence="5">
    <location>
        <begin position="238"/>
        <end position="258"/>
    </location>
</feature>
<evidence type="ECO:0000313" key="6">
    <source>
        <dbReference type="EMBL" id="PAK21178.1"/>
    </source>
</evidence>